<accession>A0A0S6YZ33</accession>
<protein>
    <recommendedName>
        <fullName evidence="2">CopL family metal-binding regulatory protein</fullName>
    </recommendedName>
</protein>
<evidence type="ECO:0008006" key="2">
    <source>
        <dbReference type="Google" id="ProtNLM"/>
    </source>
</evidence>
<dbReference type="AlphaFoldDB" id="A0A0S6YZ33"/>
<dbReference type="EMBL" id="DF952378">
    <property type="protein sequence ID" value="GAN44565.1"/>
    <property type="molecule type" value="Genomic_DNA"/>
</dbReference>
<name>A0A0S6YZ33_9GAMM</name>
<evidence type="ECO:0000313" key="1">
    <source>
        <dbReference type="EMBL" id="GAN44565.1"/>
    </source>
</evidence>
<dbReference type="HOGENOM" id="CLU_1832885_0_0_6"/>
<reference evidence="1" key="1">
    <citation type="submission" date="2015-03" db="EMBL/GenBank/DDBJ databases">
        <title>Draft genome sequence of Mizugakiibacter sediminis skMP5.</title>
        <authorList>
            <person name="Watanabe T."/>
            <person name="Kojima H."/>
            <person name="Fukui M."/>
        </authorList>
    </citation>
    <scope>NUCLEOTIDE SEQUENCE</scope>
    <source>
        <strain evidence="1">SkMP5</strain>
    </source>
</reference>
<sequence length="140" mass="13887">MSGTRAAAKLARMTVLGRRRRLFLLALFALLLQAFAPVWAAAAVHTVLPAQPAQSDAPTGAGGGCDGHHLHGARHAHGCCDRGGGCLSLAGCSCAAPCAAIAVTAASAIAAPSPADASFSPVPFVLAQAHAAPPLRPPLA</sequence>
<gene>
    <name evidence="1" type="ORF">MBSD_1100</name>
</gene>
<proteinExistence type="predicted"/>
<organism evidence="1">
    <name type="scientific">Mizugakiibacter sediminis</name>
    <dbReference type="NCBI Taxonomy" id="1475481"/>
    <lineage>
        <taxon>Bacteria</taxon>
        <taxon>Pseudomonadati</taxon>
        <taxon>Pseudomonadota</taxon>
        <taxon>Gammaproteobacteria</taxon>
        <taxon>Lysobacterales</taxon>
        <taxon>Rhodanobacteraceae</taxon>
        <taxon>Mizugakiibacter</taxon>
    </lineage>
</organism>